<gene>
    <name evidence="2" type="ORF">CPPEL_09795</name>
</gene>
<feature type="transmembrane region" description="Helical" evidence="1">
    <location>
        <begin position="13"/>
        <end position="31"/>
    </location>
</feature>
<keyword evidence="1" id="KW-0472">Membrane</keyword>
<reference evidence="2 3" key="1">
    <citation type="submission" date="2018-11" db="EMBL/GenBank/DDBJ databases">
        <authorList>
            <person name="Kleinhagauer T."/>
            <person name="Glaeser S.P."/>
            <person name="Spergser J."/>
            <person name="Ruckert C."/>
            <person name="Kaempfer P."/>
            <person name="Busse H.-J."/>
        </authorList>
    </citation>
    <scope>NUCLEOTIDE SEQUENCE [LARGE SCALE GENOMIC DNA]</scope>
    <source>
        <strain evidence="2 3">812CH</strain>
    </source>
</reference>
<evidence type="ECO:0000256" key="1">
    <source>
        <dbReference type="SAM" id="Phobius"/>
    </source>
</evidence>
<sequence length="222" mass="24041">MCQVFELDYSHGLNVYLNLVGAILGVFVRQASKERSTLQQECSRASTRPRSYFVALLPLLLTVLGICVASAYFFAEKLDTNAAENVRTGSVGTDGIEEKAQSTSVANLQDHSHEGGAAWGHLVNSVTRCQGEYAYAGTNGHDFVSICATPEGLLYQAYVANGILRKPAHEIGPGSYQVDAGAHRIHIEGPRVRVVEPDGEIALVVDLPDWHERQASQESQAS</sequence>
<dbReference type="AlphaFoldDB" id="A0A3G6IWI0"/>
<protein>
    <submittedName>
        <fullName evidence="2">Uncharacterized protein</fullName>
    </submittedName>
</protein>
<organism evidence="2 3">
    <name type="scientific">Corynebacterium pseudopelargi</name>
    <dbReference type="NCBI Taxonomy" id="2080757"/>
    <lineage>
        <taxon>Bacteria</taxon>
        <taxon>Bacillati</taxon>
        <taxon>Actinomycetota</taxon>
        <taxon>Actinomycetes</taxon>
        <taxon>Mycobacteriales</taxon>
        <taxon>Corynebacteriaceae</taxon>
        <taxon>Corynebacterium</taxon>
    </lineage>
</organism>
<dbReference type="Proteomes" id="UP000271426">
    <property type="component" value="Chromosome"/>
</dbReference>
<proteinExistence type="predicted"/>
<name>A0A3G6IWI0_9CORY</name>
<evidence type="ECO:0000313" key="2">
    <source>
        <dbReference type="EMBL" id="AZA10062.1"/>
    </source>
</evidence>
<keyword evidence="1" id="KW-1133">Transmembrane helix</keyword>
<feature type="transmembrane region" description="Helical" evidence="1">
    <location>
        <begin position="52"/>
        <end position="75"/>
    </location>
</feature>
<accession>A0A3G6IWI0</accession>
<dbReference type="EMBL" id="CP033898">
    <property type="protein sequence ID" value="AZA10062.1"/>
    <property type="molecule type" value="Genomic_DNA"/>
</dbReference>
<keyword evidence="1" id="KW-0812">Transmembrane</keyword>
<dbReference type="KEGG" id="cpso:CPPEL_09795"/>
<evidence type="ECO:0000313" key="3">
    <source>
        <dbReference type="Proteomes" id="UP000271426"/>
    </source>
</evidence>
<keyword evidence="3" id="KW-1185">Reference proteome</keyword>